<dbReference type="GO" id="GO:0005524">
    <property type="term" value="F:ATP binding"/>
    <property type="evidence" value="ECO:0007669"/>
    <property type="project" value="UniProtKB-KW"/>
</dbReference>
<evidence type="ECO:0000259" key="7">
    <source>
        <dbReference type="Pfam" id="PF07005"/>
    </source>
</evidence>
<reference evidence="11 12" key="1">
    <citation type="submission" date="2018-01" db="EMBL/GenBank/DDBJ databases">
        <title>Superficieibacter electus gen. nov., sp. nov., an extended-spectrum beta-lactamase possessing member of the Enterobacteriaceae family, isolated from intensive care unit surfaces.</title>
        <authorList>
            <person name="Potter R.F."/>
            <person name="D'Souza A.W."/>
        </authorList>
    </citation>
    <scope>NUCLEOTIDE SEQUENCE [LARGE SCALE GENOMIC DNA]</scope>
    <source>
        <strain evidence="10 12">BP-1</strain>
        <strain evidence="9 11">BP-2</strain>
    </source>
</reference>
<evidence type="ECO:0000313" key="10">
    <source>
        <dbReference type="EMBL" id="POP49955.1"/>
    </source>
</evidence>
<gene>
    <name evidence="10" type="ORF">CHU32_03980</name>
    <name evidence="9" type="ORF">CHU33_02430</name>
</gene>
<keyword evidence="6" id="KW-0119">Carbohydrate metabolism</keyword>
<keyword evidence="2" id="KW-0808">Transferase</keyword>
<dbReference type="EMBL" id="PQGD01000003">
    <property type="protein sequence ID" value="POP49955.1"/>
    <property type="molecule type" value="Genomic_DNA"/>
</dbReference>
<dbReference type="InterPro" id="IPR037051">
    <property type="entry name" value="4-carb_acid_sugar_kinase_N_sf"/>
</dbReference>
<evidence type="ECO:0000256" key="3">
    <source>
        <dbReference type="ARBA" id="ARBA00022741"/>
    </source>
</evidence>
<dbReference type="SUPFAM" id="SSF142764">
    <property type="entry name" value="YgbK-like"/>
    <property type="match status" value="1"/>
</dbReference>
<comment type="caution">
    <text evidence="10">The sequence shown here is derived from an EMBL/GenBank/DDBJ whole genome shotgun (WGS) entry which is preliminary data.</text>
</comment>
<accession>A0A2P5GTR1</accession>
<keyword evidence="5" id="KW-0067">ATP-binding</keyword>
<dbReference type="Gene3D" id="3.40.980.20">
    <property type="entry name" value="Four-carbon acid sugar kinase, nucleotide binding domain"/>
    <property type="match status" value="1"/>
</dbReference>
<dbReference type="Proteomes" id="UP000237073">
    <property type="component" value="Unassembled WGS sequence"/>
</dbReference>
<evidence type="ECO:0000256" key="5">
    <source>
        <dbReference type="ARBA" id="ARBA00022840"/>
    </source>
</evidence>
<evidence type="ECO:0000256" key="2">
    <source>
        <dbReference type="ARBA" id="ARBA00022679"/>
    </source>
</evidence>
<evidence type="ECO:0000256" key="4">
    <source>
        <dbReference type="ARBA" id="ARBA00022777"/>
    </source>
</evidence>
<keyword evidence="4" id="KW-0418">Kinase</keyword>
<dbReference type="InterPro" id="IPR010737">
    <property type="entry name" value="4-carb_acid_sugar_kinase_N"/>
</dbReference>
<protein>
    <recommendedName>
        <fullName evidence="13">Serine kinase</fullName>
    </recommendedName>
</protein>
<keyword evidence="3" id="KW-0547">Nucleotide-binding</keyword>
<dbReference type="InterPro" id="IPR042213">
    <property type="entry name" value="NBD_C_sf"/>
</dbReference>
<evidence type="ECO:0000256" key="6">
    <source>
        <dbReference type="ARBA" id="ARBA00023277"/>
    </source>
</evidence>
<evidence type="ECO:0008006" key="13">
    <source>
        <dbReference type="Google" id="ProtNLM"/>
    </source>
</evidence>
<dbReference type="RefSeq" id="WP_103674503.1">
    <property type="nucleotide sequence ID" value="NZ_PQGD01000003.1"/>
</dbReference>
<dbReference type="OrthoDB" id="191465at2"/>
<sequence length="415" mass="44777">MRFFTHNILVLADDFTGANDAGVSLAEVGATVEVVFDHPQGVEAQALIVNSDSRALAPDDAASRIASLLHHALRAFHADWTIKKIDSTLRGNIGTEIDAMMRATGSTLAILAPAYPSAGRITREGRCFVNGVALELTEFATDPKTPVTSSDLITLVGLQSKIPCTQLKSTELAGWLARNMSQTTPRQLLVVDAETDLDLDNIIHSVNETATRPLLIGSGGLCDALVRHLRQPSQQKVLAVVGSMSEIAQKQILRAEGHPRVTRLVIPLSDAIEGNSERWTQRAIAALRNNRHCIIQTQVEAASREKIAVLCAELNMTRADIGERICTFLGALAREVMNEEHPDGLYLSGGDIAIAVARALGATGFRIQGRLAGYVPWGQFTGCQLSCRVMTKAGGFGDETTLLDVLHFIEEKLSD</sequence>
<evidence type="ECO:0000313" key="9">
    <source>
        <dbReference type="EMBL" id="POP47109.1"/>
    </source>
</evidence>
<organism evidence="10 12">
    <name type="scientific">Superficieibacter electus</name>
    <dbReference type="NCBI Taxonomy" id="2022662"/>
    <lineage>
        <taxon>Bacteria</taxon>
        <taxon>Pseudomonadati</taxon>
        <taxon>Pseudomonadota</taxon>
        <taxon>Gammaproteobacteria</taxon>
        <taxon>Enterobacterales</taxon>
        <taxon>Enterobacteriaceae</taxon>
        <taxon>Superficieibacter</taxon>
    </lineage>
</organism>
<evidence type="ECO:0000259" key="8">
    <source>
        <dbReference type="Pfam" id="PF17042"/>
    </source>
</evidence>
<dbReference type="InterPro" id="IPR031475">
    <property type="entry name" value="NBD_C"/>
</dbReference>
<proteinExistence type="inferred from homology"/>
<feature type="domain" description="Four-carbon acid sugar kinase N-terminal" evidence="7">
    <location>
        <begin position="8"/>
        <end position="225"/>
    </location>
</feature>
<dbReference type="NCBIfam" id="NF047819">
    <property type="entry name" value="ThrnKinDtnkGamma"/>
    <property type="match status" value="1"/>
</dbReference>
<feature type="domain" description="Four-carbon acid sugar kinase nucleotide binding" evidence="8">
    <location>
        <begin position="238"/>
        <end position="402"/>
    </location>
</feature>
<dbReference type="Gene3D" id="3.40.50.10840">
    <property type="entry name" value="Putative sugar-binding, N-terminal domain"/>
    <property type="match status" value="1"/>
</dbReference>
<name>A0A2P5GTR1_9ENTR</name>
<keyword evidence="11" id="KW-1185">Reference proteome</keyword>
<dbReference type="Proteomes" id="UP000247005">
    <property type="component" value="Unassembled WGS sequence"/>
</dbReference>
<dbReference type="AlphaFoldDB" id="A0A2P5GTR1"/>
<evidence type="ECO:0000313" key="11">
    <source>
        <dbReference type="Proteomes" id="UP000237073"/>
    </source>
</evidence>
<evidence type="ECO:0000256" key="1">
    <source>
        <dbReference type="ARBA" id="ARBA00005715"/>
    </source>
</evidence>
<dbReference type="EMBL" id="PQGE01000002">
    <property type="protein sequence ID" value="POP47109.1"/>
    <property type="molecule type" value="Genomic_DNA"/>
</dbReference>
<evidence type="ECO:0000313" key="12">
    <source>
        <dbReference type="Proteomes" id="UP000247005"/>
    </source>
</evidence>
<comment type="similarity">
    <text evidence="1">Belongs to the four-carbon acid sugar kinase family.</text>
</comment>
<dbReference type="Pfam" id="PF07005">
    <property type="entry name" value="SBD_N"/>
    <property type="match status" value="1"/>
</dbReference>
<dbReference type="GO" id="GO:0016301">
    <property type="term" value="F:kinase activity"/>
    <property type="evidence" value="ECO:0007669"/>
    <property type="project" value="UniProtKB-KW"/>
</dbReference>
<dbReference type="Pfam" id="PF17042">
    <property type="entry name" value="NBD_C"/>
    <property type="match status" value="1"/>
</dbReference>